<evidence type="ECO:0000256" key="3">
    <source>
        <dbReference type="ARBA" id="ARBA00022912"/>
    </source>
</evidence>
<proteinExistence type="inferred from homology"/>
<dbReference type="PROSITE" id="PS50056">
    <property type="entry name" value="TYR_PHOSPHATASE_2"/>
    <property type="match status" value="1"/>
</dbReference>
<comment type="similarity">
    <text evidence="1">Belongs to the protein-tyrosine phosphatase family. Non-receptor class dual specificity subfamily.</text>
</comment>
<dbReference type="InterPro" id="IPR052103">
    <property type="entry name" value="Dual_spec_Phospatases"/>
</dbReference>
<dbReference type="GO" id="GO:0004721">
    <property type="term" value="F:phosphoprotein phosphatase activity"/>
    <property type="evidence" value="ECO:0007669"/>
    <property type="project" value="UniProtKB-KW"/>
</dbReference>
<dbReference type="PROSITE" id="PS50054">
    <property type="entry name" value="TYR_PHOSPHATASE_DUAL"/>
    <property type="match status" value="1"/>
</dbReference>
<dbReference type="PROSITE" id="PS00383">
    <property type="entry name" value="TYR_PHOSPHATASE_1"/>
    <property type="match status" value="1"/>
</dbReference>
<dbReference type="SUPFAM" id="SSF52799">
    <property type="entry name" value="(Phosphotyrosine protein) phosphatases II"/>
    <property type="match status" value="1"/>
</dbReference>
<feature type="domain" description="Tyrosine-protein phosphatase" evidence="5">
    <location>
        <begin position="129"/>
        <end position="273"/>
    </location>
</feature>
<name>A0A6G0YDV2_APHCR</name>
<evidence type="ECO:0000313" key="7">
    <source>
        <dbReference type="EMBL" id="KAF0753787.1"/>
    </source>
</evidence>
<evidence type="ECO:0000259" key="6">
    <source>
        <dbReference type="PROSITE" id="PS50056"/>
    </source>
</evidence>
<evidence type="ECO:0000259" key="5">
    <source>
        <dbReference type="PROSITE" id="PS50054"/>
    </source>
</evidence>
<keyword evidence="3" id="KW-0904">Protein phosphatase</keyword>
<gene>
    <name evidence="7" type="ORF">FWK35_00035640</name>
</gene>
<dbReference type="InterPro" id="IPR020422">
    <property type="entry name" value="TYR_PHOSPHATASE_DUAL_dom"/>
</dbReference>
<organism evidence="7 8">
    <name type="scientific">Aphis craccivora</name>
    <name type="common">Cowpea aphid</name>
    <dbReference type="NCBI Taxonomy" id="307492"/>
    <lineage>
        <taxon>Eukaryota</taxon>
        <taxon>Metazoa</taxon>
        <taxon>Ecdysozoa</taxon>
        <taxon>Arthropoda</taxon>
        <taxon>Hexapoda</taxon>
        <taxon>Insecta</taxon>
        <taxon>Pterygota</taxon>
        <taxon>Neoptera</taxon>
        <taxon>Paraneoptera</taxon>
        <taxon>Hemiptera</taxon>
        <taxon>Sternorrhyncha</taxon>
        <taxon>Aphidomorpha</taxon>
        <taxon>Aphidoidea</taxon>
        <taxon>Aphididae</taxon>
        <taxon>Aphidini</taxon>
        <taxon>Aphis</taxon>
        <taxon>Aphis</taxon>
    </lineage>
</organism>
<dbReference type="Gene3D" id="3.90.190.10">
    <property type="entry name" value="Protein tyrosine phosphatase superfamily"/>
    <property type="match status" value="1"/>
</dbReference>
<dbReference type="InterPro" id="IPR000340">
    <property type="entry name" value="Dual-sp_phosphatase_cat-dom"/>
</dbReference>
<feature type="non-terminal residue" evidence="7">
    <location>
        <position position="1"/>
    </location>
</feature>
<dbReference type="CDD" id="cd14514">
    <property type="entry name" value="DUSP14-like"/>
    <property type="match status" value="1"/>
</dbReference>
<dbReference type="AlphaFoldDB" id="A0A6G0YDV2"/>
<dbReference type="InterPro" id="IPR000387">
    <property type="entry name" value="Tyr_Pase_dom"/>
</dbReference>
<dbReference type="PANTHER" id="PTHR45961:SF6">
    <property type="entry name" value="IP21249P"/>
    <property type="match status" value="1"/>
</dbReference>
<dbReference type="OrthoDB" id="285418at2759"/>
<dbReference type="PANTHER" id="PTHR45961">
    <property type="entry name" value="IP21249P"/>
    <property type="match status" value="1"/>
</dbReference>
<dbReference type="Pfam" id="PF00782">
    <property type="entry name" value="DSPc"/>
    <property type="match status" value="1"/>
</dbReference>
<dbReference type="GO" id="GO:0005737">
    <property type="term" value="C:cytoplasm"/>
    <property type="evidence" value="ECO:0007669"/>
    <property type="project" value="TreeGrafter"/>
</dbReference>
<dbReference type="InterPro" id="IPR016130">
    <property type="entry name" value="Tyr_Pase_AS"/>
</dbReference>
<keyword evidence="2" id="KW-0378">Hydrolase</keyword>
<dbReference type="Proteomes" id="UP000478052">
    <property type="component" value="Unassembled WGS sequence"/>
</dbReference>
<comment type="caution">
    <text evidence="7">The sequence shown here is derived from an EMBL/GenBank/DDBJ whole genome shotgun (WGS) entry which is preliminary data.</text>
</comment>
<accession>A0A6G0YDV2</accession>
<keyword evidence="8" id="KW-1185">Reference proteome</keyword>
<feature type="region of interest" description="Disordered" evidence="4">
    <location>
        <begin position="33"/>
        <end position="58"/>
    </location>
</feature>
<evidence type="ECO:0000256" key="4">
    <source>
        <dbReference type="SAM" id="MobiDB-lite"/>
    </source>
</evidence>
<protein>
    <submittedName>
        <fullName evidence="7">Dual specificity protein phosphatase 14</fullName>
    </submittedName>
</protein>
<dbReference type="InterPro" id="IPR029021">
    <property type="entry name" value="Prot-tyrosine_phosphatase-like"/>
</dbReference>
<reference evidence="7 8" key="1">
    <citation type="submission" date="2019-08" db="EMBL/GenBank/DDBJ databases">
        <title>Whole genome of Aphis craccivora.</title>
        <authorList>
            <person name="Voronova N.V."/>
            <person name="Shulinski R.S."/>
            <person name="Bandarenka Y.V."/>
            <person name="Zhorov D.G."/>
            <person name="Warner D."/>
        </authorList>
    </citation>
    <scope>NUCLEOTIDE SEQUENCE [LARGE SCALE GENOMIC DNA]</scope>
    <source>
        <strain evidence="7">180601</strain>
        <tissue evidence="7">Whole Body</tissue>
    </source>
</reference>
<feature type="domain" description="Tyrosine specific protein phosphatases" evidence="6">
    <location>
        <begin position="197"/>
        <end position="252"/>
    </location>
</feature>
<sequence>YSEGKRRMRLHTRRTERVNNGRNGAYGVNFEEQHQQPRRRIGPSERATVVDHGTASRATHRKSECYKSSCPSAFSKQPTNRTTDIMASTAILLGRYSSGSVDLPHDRRNNRVPVNGGSTIVLDRSDLFSVSPICPGLALCGALSIYTDKETVAALRPTCLINCAGELPDTPLPDTVHRYHKVPVADTPVTDLGLHMDTVTDLIHQEYISGGTTIIHCAAGVSRSAAFCIAYLIKYRGMTMKNAYRHVAKCRPCINPNTGFISQLIKFEGKYREE</sequence>
<dbReference type="SMART" id="SM00195">
    <property type="entry name" value="DSPc"/>
    <property type="match status" value="1"/>
</dbReference>
<dbReference type="EMBL" id="VUJU01004620">
    <property type="protein sequence ID" value="KAF0753787.1"/>
    <property type="molecule type" value="Genomic_DNA"/>
</dbReference>
<evidence type="ECO:0000313" key="8">
    <source>
        <dbReference type="Proteomes" id="UP000478052"/>
    </source>
</evidence>
<evidence type="ECO:0000256" key="1">
    <source>
        <dbReference type="ARBA" id="ARBA00008601"/>
    </source>
</evidence>
<evidence type="ECO:0000256" key="2">
    <source>
        <dbReference type="ARBA" id="ARBA00022801"/>
    </source>
</evidence>